<feature type="signal peptide" evidence="6">
    <location>
        <begin position="1"/>
        <end position="21"/>
    </location>
</feature>
<dbReference type="GO" id="GO:0016020">
    <property type="term" value="C:membrane"/>
    <property type="evidence" value="ECO:0007669"/>
    <property type="project" value="InterPro"/>
</dbReference>
<evidence type="ECO:0000256" key="4">
    <source>
        <dbReference type="ARBA" id="ARBA00022640"/>
    </source>
</evidence>
<keyword evidence="5" id="KW-0148">Chlorophyll</keyword>
<sequence length="251" mass="27807">MRTVVPVSLFLLGSSFQQIRGHEGSEKESLGTLLLAANPARRPRISAALAGVNPSMKATKAGAYYNRPMQEWPGVTEPLGFFDPWILELDRAEGTKRFYREVELKHGRVAMLAALGFLVGEQYHPLFGGDIDVPSIIAFQETLSRLPLPTSFIYPAIVIALAIPEVYSTFYFEEPNGGTPYDARKWWKGAWKIRGEHFPGDYLGFDPLGLTPTDAEEMNAMQTKELNNGRLAMIGIAGMVAQELVTGQKIF</sequence>
<dbReference type="GO" id="GO:0009507">
    <property type="term" value="C:chloroplast"/>
    <property type="evidence" value="ECO:0007669"/>
    <property type="project" value="UniProtKB-SubCell"/>
</dbReference>
<keyword evidence="5" id="KW-0157">Chromophore</keyword>
<proteinExistence type="evidence at transcript level"/>
<feature type="binding site" evidence="5">
    <location>
        <position position="106"/>
    </location>
    <ligand>
        <name>chlorophyll a</name>
        <dbReference type="ChEBI" id="CHEBI:58416"/>
        <label>1</label>
    </ligand>
</feature>
<dbReference type="InterPro" id="IPR001344">
    <property type="entry name" value="Chloro_AB-bd_pln"/>
</dbReference>
<evidence type="ECO:0000313" key="7">
    <source>
        <dbReference type="EMBL" id="ARG42298.1"/>
    </source>
</evidence>
<dbReference type="AlphaFoldDB" id="A0A1W5VME4"/>
<reference evidence="7" key="1">
    <citation type="journal article" date="2017" name="Front. Microbiol.">
        <title>Enhancement of Non-photochemical Quenching as an Adaptive Strategy under Phosphorus Deprivation in the Dinoflagellate Karlodinium veneficum.</title>
        <authorList>
            <person name="Cui Y."/>
            <person name="Zhang H."/>
            <person name="Lin S."/>
        </authorList>
    </citation>
    <scope>NUCLEOTIDE SEQUENCE</scope>
</reference>
<feature type="binding site" evidence="5">
    <location>
        <position position="224"/>
    </location>
    <ligand>
        <name>chlorophyll a</name>
        <dbReference type="ChEBI" id="CHEBI:58416"/>
        <label>1</label>
    </ligand>
</feature>
<feature type="binding site" evidence="5">
    <location>
        <position position="103"/>
    </location>
    <ligand>
        <name>chlorophyll a</name>
        <dbReference type="ChEBI" id="CHEBI:58416"/>
        <label>1</label>
    </ligand>
</feature>
<evidence type="ECO:0000256" key="1">
    <source>
        <dbReference type="ARBA" id="ARBA00004229"/>
    </source>
</evidence>
<dbReference type="Pfam" id="PF00504">
    <property type="entry name" value="Chloroa_b-bind"/>
    <property type="match status" value="1"/>
</dbReference>
<comment type="subcellular location">
    <subcellularLocation>
        <location evidence="1">Plastid</location>
        <location evidence="1">Chloroplast</location>
    </subcellularLocation>
</comment>
<organism evidence="7">
    <name type="scientific">Karlodinium veneficum</name>
    <name type="common">Dinoflagellate</name>
    <name type="synonym">Karlodinium micrum</name>
    <dbReference type="NCBI Taxonomy" id="407301"/>
    <lineage>
        <taxon>Eukaryota</taxon>
        <taxon>Sar</taxon>
        <taxon>Alveolata</taxon>
        <taxon>Dinophyceae</taxon>
        <taxon>Gymnodiniales</taxon>
        <taxon>Kareniaceae</taxon>
        <taxon>Karlodinium</taxon>
    </lineage>
</organism>
<dbReference type="GO" id="GO:0009765">
    <property type="term" value="P:photosynthesis, light harvesting"/>
    <property type="evidence" value="ECO:0007669"/>
    <property type="project" value="InterPro"/>
</dbReference>
<dbReference type="Gene3D" id="1.10.3460.10">
    <property type="entry name" value="Chlorophyll a/b binding protein domain"/>
    <property type="match status" value="1"/>
</dbReference>
<keyword evidence="4" id="KW-0934">Plastid</keyword>
<dbReference type="InterPro" id="IPR022796">
    <property type="entry name" value="Chloroa_b-bind"/>
</dbReference>
<dbReference type="SUPFAM" id="SSF103511">
    <property type="entry name" value="Chlorophyll a-b binding protein"/>
    <property type="match status" value="1"/>
</dbReference>
<evidence type="ECO:0000256" key="3">
    <source>
        <dbReference type="ARBA" id="ARBA00022531"/>
    </source>
</evidence>
<dbReference type="GO" id="GO:0016168">
    <property type="term" value="F:chlorophyll binding"/>
    <property type="evidence" value="ECO:0007669"/>
    <property type="project" value="UniProtKB-KW"/>
</dbReference>
<protein>
    <submittedName>
        <fullName evidence="7">Chloroplast light-harvesting complex stress-related protein 3</fullName>
    </submittedName>
</protein>
<feature type="binding site" description="axial binding residue" evidence="5">
    <location>
        <position position="108"/>
    </location>
    <ligand>
        <name>chlorophyll b</name>
        <dbReference type="ChEBI" id="CHEBI:61721"/>
        <label>1</label>
    </ligand>
    <ligandPart>
        <name>Mg</name>
        <dbReference type="ChEBI" id="CHEBI:25107"/>
    </ligandPart>
</feature>
<feature type="binding site" evidence="5">
    <location>
        <position position="230"/>
    </location>
    <ligand>
        <name>chlorophyll a</name>
        <dbReference type="ChEBI" id="CHEBI:58416"/>
        <label>1</label>
    </ligand>
</feature>
<feature type="binding site" evidence="5">
    <location>
        <position position="242"/>
    </location>
    <ligand>
        <name>chlorophyll a</name>
        <dbReference type="ChEBI" id="CHEBI:58416"/>
        <label>1</label>
    </ligand>
</feature>
<keyword evidence="6" id="KW-0732">Signal</keyword>
<accession>A0A1W5VME4</accession>
<evidence type="ECO:0000256" key="5">
    <source>
        <dbReference type="PIRSR" id="PIRSR601344-1"/>
    </source>
</evidence>
<feature type="chain" id="PRO_5010884448" evidence="6">
    <location>
        <begin position="22"/>
        <end position="251"/>
    </location>
</feature>
<keyword evidence="3" id="KW-0602">Photosynthesis</keyword>
<keyword evidence="2" id="KW-0150">Chloroplast</keyword>
<dbReference type="PANTHER" id="PTHR21649">
    <property type="entry name" value="CHLOROPHYLL A/B BINDING PROTEIN"/>
    <property type="match status" value="1"/>
</dbReference>
<name>A0A1W5VME4_KARVE</name>
<feature type="binding site" evidence="5">
    <location>
        <position position="225"/>
    </location>
    <ligand>
        <name>chlorophyll a</name>
        <dbReference type="ChEBI" id="CHEBI:58416"/>
        <label>1</label>
    </ligand>
</feature>
<feature type="binding site" description="axial binding residue" evidence="5">
    <location>
        <position position="65"/>
    </location>
    <ligand>
        <name>chlorophyll b</name>
        <dbReference type="ChEBI" id="CHEBI:61721"/>
        <label>1</label>
    </ligand>
    <ligandPart>
        <name>Mg</name>
        <dbReference type="ChEBI" id="CHEBI:25107"/>
    </ligandPart>
</feature>
<evidence type="ECO:0000256" key="2">
    <source>
        <dbReference type="ARBA" id="ARBA00022528"/>
    </source>
</evidence>
<feature type="binding site" evidence="5">
    <location>
        <position position="228"/>
    </location>
    <ligand>
        <name>chlorophyll a</name>
        <dbReference type="ChEBI" id="CHEBI:58416"/>
        <label>1</label>
    </ligand>
</feature>
<evidence type="ECO:0000256" key="6">
    <source>
        <dbReference type="SAM" id="SignalP"/>
    </source>
</evidence>
<dbReference type="EMBL" id="KX524135">
    <property type="protein sequence ID" value="ARG42298.1"/>
    <property type="molecule type" value="mRNA"/>
</dbReference>